<evidence type="ECO:0000256" key="1">
    <source>
        <dbReference type="SAM" id="SignalP"/>
    </source>
</evidence>
<dbReference type="RefSeq" id="WP_002708988.1">
    <property type="nucleotide sequence ID" value="NZ_JH651384.1"/>
</dbReference>
<dbReference type="Proteomes" id="UP000005317">
    <property type="component" value="Unassembled WGS sequence"/>
</dbReference>
<dbReference type="AlphaFoldDB" id="A0A656HHW3"/>
<evidence type="ECO:0000313" key="2">
    <source>
        <dbReference type="EMBL" id="EIJ35076.1"/>
    </source>
</evidence>
<keyword evidence="1" id="KW-0732">Signal</keyword>
<dbReference type="PROSITE" id="PS51257">
    <property type="entry name" value="PROKAR_LIPOPROTEIN"/>
    <property type="match status" value="1"/>
</dbReference>
<gene>
    <name evidence="2" type="ORF">Thini_2533</name>
</gene>
<evidence type="ECO:0000313" key="3">
    <source>
        <dbReference type="Proteomes" id="UP000005317"/>
    </source>
</evidence>
<evidence type="ECO:0008006" key="4">
    <source>
        <dbReference type="Google" id="ProtNLM"/>
    </source>
</evidence>
<feature type="signal peptide" evidence="1">
    <location>
        <begin position="1"/>
        <end position="19"/>
    </location>
</feature>
<feature type="chain" id="PRO_5025019933" description="Lipoprotein" evidence="1">
    <location>
        <begin position="20"/>
        <end position="122"/>
    </location>
</feature>
<accession>A0A656HHW3</accession>
<protein>
    <recommendedName>
        <fullName evidence="4">Lipoprotein</fullName>
    </recommendedName>
</protein>
<sequence precursor="true">MRISILMNALAGSVLMVLAGCGPEYTYTPPATAAGQACVAQCQATQTDCADTKREQTAYKQSACEEKAEREHYYCLQFAKTDADRSKCQKSACYEYADTSQCETDFRACYQQCGGKVGILKQ</sequence>
<organism evidence="2 3">
    <name type="scientific">Thiothrix nivea (strain ATCC 35100 / DSM 5205 / JP2)</name>
    <dbReference type="NCBI Taxonomy" id="870187"/>
    <lineage>
        <taxon>Bacteria</taxon>
        <taxon>Pseudomonadati</taxon>
        <taxon>Pseudomonadota</taxon>
        <taxon>Gammaproteobacteria</taxon>
        <taxon>Thiotrichales</taxon>
        <taxon>Thiotrichaceae</taxon>
        <taxon>Thiothrix</taxon>
    </lineage>
</organism>
<reference evidence="3" key="1">
    <citation type="journal article" date="2011" name="Stand. Genomic Sci.">
        <title>Genome sequence of the filamentous, gliding Thiothrix nivea neotype strain (JP2(T)).</title>
        <authorList>
            <person name="Lapidus A."/>
            <person name="Nolan M."/>
            <person name="Lucas S."/>
            <person name="Glavina Del Rio T."/>
            <person name="Tice H."/>
            <person name="Cheng J.F."/>
            <person name="Tapia R."/>
            <person name="Han C."/>
            <person name="Goodwin L."/>
            <person name="Pitluck S."/>
            <person name="Liolios K."/>
            <person name="Pagani I."/>
            <person name="Ivanova N."/>
            <person name="Huntemann M."/>
            <person name="Mavromatis K."/>
            <person name="Mikhailova N."/>
            <person name="Pati A."/>
            <person name="Chen A."/>
            <person name="Palaniappan K."/>
            <person name="Land M."/>
            <person name="Brambilla E.M."/>
            <person name="Rohde M."/>
            <person name="Abt B."/>
            <person name="Verbarg S."/>
            <person name="Goker M."/>
            <person name="Bristow J."/>
            <person name="Eisen J.A."/>
            <person name="Markowitz V."/>
            <person name="Hugenholtz P."/>
            <person name="Kyrpides N.C."/>
            <person name="Klenk H.P."/>
            <person name="Woyke T."/>
        </authorList>
    </citation>
    <scope>NUCLEOTIDE SEQUENCE [LARGE SCALE GENOMIC DNA]</scope>
    <source>
        <strain evidence="3">ATCC 35100 / DSM 5205 / JP2</strain>
    </source>
</reference>
<keyword evidence="3" id="KW-1185">Reference proteome</keyword>
<name>A0A656HHW3_THINJ</name>
<dbReference type="EMBL" id="JH651384">
    <property type="protein sequence ID" value="EIJ35076.1"/>
    <property type="molecule type" value="Genomic_DNA"/>
</dbReference>
<proteinExistence type="predicted"/>